<dbReference type="Pfam" id="PF02453">
    <property type="entry name" value="Reticulon"/>
    <property type="match status" value="1"/>
</dbReference>
<evidence type="ECO:0000259" key="8">
    <source>
        <dbReference type="PROSITE" id="PS50845"/>
    </source>
</evidence>
<feature type="transmembrane region" description="Helical" evidence="6">
    <location>
        <begin position="83"/>
        <end position="102"/>
    </location>
</feature>
<evidence type="ECO:0000313" key="10">
    <source>
        <dbReference type="Proteomes" id="UP000266188"/>
    </source>
</evidence>
<sequence>MAGATSMGDVTYPNTNGASMNDVLSKGPVVDNIKSEATRTHDELRDLRNAQVPSTTTSTGQHLTRYHSLLYSLLSWEQPRATAVSYLSVISFIFAARFLPLLRWVFKFVYLSLGLTLAAEIAGRVVLSQGLAGSFRPRKYFTIPRETLEASLEDIQQLLDFFLIEFQRVLFAENIVHTVAAFSAAFIAYWLIRFLPFWGLSFIAANIAYLGPLVYMNNREVIDAHIENAESIIIKQANQLKDLAEEQTSHATGLMKQYMDEYSVKAQQYVNPRSVSPEMSKVPAPTQVKTETTPQIKTMDFPEAPKDEPVSVPVAEQTKPQEPIQEPLLA</sequence>
<reference evidence="10" key="1">
    <citation type="submission" date="2017-02" db="EMBL/GenBank/DDBJ databases">
        <authorList>
            <person name="Tafer H."/>
            <person name="Lopandic K."/>
        </authorList>
    </citation>
    <scope>NUCLEOTIDE SEQUENCE [LARGE SCALE GENOMIC DNA]</scope>
    <source>
        <strain evidence="10">CBS 366.77</strain>
    </source>
</reference>
<evidence type="ECO:0000256" key="5">
    <source>
        <dbReference type="ARBA" id="ARBA00023136"/>
    </source>
</evidence>
<accession>A0A3A3ABC7</accession>
<evidence type="ECO:0000256" key="6">
    <source>
        <dbReference type="RuleBase" id="RU363132"/>
    </source>
</evidence>
<keyword evidence="5 6" id="KW-0472">Membrane</keyword>
<organism evidence="9 10">
    <name type="scientific">Aspergillus sclerotialis</name>
    <dbReference type="NCBI Taxonomy" id="2070753"/>
    <lineage>
        <taxon>Eukaryota</taxon>
        <taxon>Fungi</taxon>
        <taxon>Dikarya</taxon>
        <taxon>Ascomycota</taxon>
        <taxon>Pezizomycotina</taxon>
        <taxon>Eurotiomycetes</taxon>
        <taxon>Eurotiomycetidae</taxon>
        <taxon>Eurotiales</taxon>
        <taxon>Aspergillaceae</taxon>
        <taxon>Aspergillus</taxon>
        <taxon>Aspergillus subgen. Polypaecilum</taxon>
    </lineage>
</organism>
<feature type="transmembrane region" description="Helical" evidence="6">
    <location>
        <begin position="169"/>
        <end position="191"/>
    </location>
</feature>
<evidence type="ECO:0000256" key="7">
    <source>
        <dbReference type="SAM" id="MobiDB-lite"/>
    </source>
</evidence>
<dbReference type="STRING" id="2070753.A0A3A3ABC7"/>
<dbReference type="AlphaFoldDB" id="A0A3A3ABC7"/>
<evidence type="ECO:0000256" key="4">
    <source>
        <dbReference type="ARBA" id="ARBA00022989"/>
    </source>
</evidence>
<feature type="compositionally biased region" description="Polar residues" evidence="7">
    <location>
        <begin position="287"/>
        <end position="296"/>
    </location>
</feature>
<dbReference type="InterPro" id="IPR003388">
    <property type="entry name" value="Reticulon"/>
</dbReference>
<feature type="region of interest" description="Disordered" evidence="7">
    <location>
        <begin position="274"/>
        <end position="330"/>
    </location>
</feature>
<keyword evidence="2 6" id="KW-0812">Transmembrane</keyword>
<dbReference type="OrthoDB" id="567788at2759"/>
<keyword evidence="3 6" id="KW-0256">Endoplasmic reticulum</keyword>
<name>A0A3A3ABC7_9EURO</name>
<dbReference type="EMBL" id="MVGC01000016">
    <property type="protein sequence ID" value="RJE26691.1"/>
    <property type="molecule type" value="Genomic_DNA"/>
</dbReference>
<evidence type="ECO:0000256" key="2">
    <source>
        <dbReference type="ARBA" id="ARBA00022692"/>
    </source>
</evidence>
<feature type="transmembrane region" description="Helical" evidence="6">
    <location>
        <begin position="108"/>
        <end position="127"/>
    </location>
</feature>
<dbReference type="PROSITE" id="PS50845">
    <property type="entry name" value="RETICULON"/>
    <property type="match status" value="1"/>
</dbReference>
<comment type="subcellular location">
    <subcellularLocation>
        <location evidence="1 6">Endoplasmic reticulum membrane</location>
        <topology evidence="1 6">Multi-pass membrane protein</topology>
    </subcellularLocation>
</comment>
<gene>
    <name evidence="9" type="ORF">PHISCL_00922</name>
</gene>
<comment type="caution">
    <text evidence="9">The sequence shown here is derived from an EMBL/GenBank/DDBJ whole genome shotgun (WGS) entry which is preliminary data.</text>
</comment>
<feature type="domain" description="Reticulon" evidence="8">
    <location>
        <begin position="70"/>
        <end position="267"/>
    </location>
</feature>
<dbReference type="GO" id="GO:0005789">
    <property type="term" value="C:endoplasmic reticulum membrane"/>
    <property type="evidence" value="ECO:0007669"/>
    <property type="project" value="UniProtKB-SubCell"/>
</dbReference>
<protein>
    <recommendedName>
        <fullName evidence="6">Reticulon-like protein</fullName>
    </recommendedName>
</protein>
<proteinExistence type="predicted"/>
<keyword evidence="10" id="KW-1185">Reference proteome</keyword>
<keyword evidence="4 6" id="KW-1133">Transmembrane helix</keyword>
<evidence type="ECO:0000256" key="1">
    <source>
        <dbReference type="ARBA" id="ARBA00004477"/>
    </source>
</evidence>
<evidence type="ECO:0000313" key="9">
    <source>
        <dbReference type="EMBL" id="RJE26691.1"/>
    </source>
</evidence>
<dbReference type="Proteomes" id="UP000266188">
    <property type="component" value="Unassembled WGS sequence"/>
</dbReference>
<feature type="transmembrane region" description="Helical" evidence="6">
    <location>
        <begin position="197"/>
        <end position="216"/>
    </location>
</feature>
<evidence type="ECO:0000256" key="3">
    <source>
        <dbReference type="ARBA" id="ARBA00022824"/>
    </source>
</evidence>